<dbReference type="RefSeq" id="XP_031441140.1">
    <property type="nucleotide sequence ID" value="XM_031585280.1"/>
</dbReference>
<organism evidence="1 2">
    <name type="scientific">Clupea harengus</name>
    <name type="common">Atlantic herring</name>
    <dbReference type="NCBI Taxonomy" id="7950"/>
    <lineage>
        <taxon>Eukaryota</taxon>
        <taxon>Metazoa</taxon>
        <taxon>Chordata</taxon>
        <taxon>Craniata</taxon>
        <taxon>Vertebrata</taxon>
        <taxon>Euteleostomi</taxon>
        <taxon>Actinopterygii</taxon>
        <taxon>Neopterygii</taxon>
        <taxon>Teleostei</taxon>
        <taxon>Clupei</taxon>
        <taxon>Clupeiformes</taxon>
        <taxon>Clupeoidei</taxon>
        <taxon>Clupeidae</taxon>
        <taxon>Clupea</taxon>
    </lineage>
</organism>
<name>A0A6P8GQZ0_CLUHA</name>
<dbReference type="GO" id="GO:0005737">
    <property type="term" value="C:cytoplasm"/>
    <property type="evidence" value="ECO:0007669"/>
    <property type="project" value="TreeGrafter"/>
</dbReference>
<dbReference type="Proteomes" id="UP000515152">
    <property type="component" value="Chromosome 18"/>
</dbReference>
<dbReference type="PANTHER" id="PTHR16155">
    <property type="entry name" value="DED DOMAIN-CONTAINING PROTEIN"/>
    <property type="match status" value="1"/>
</dbReference>
<dbReference type="KEGG" id="char:116224694"/>
<protein>
    <submittedName>
        <fullName evidence="2 3">Sterile alpha motif domain-containing protein 9</fullName>
    </submittedName>
</protein>
<dbReference type="RefSeq" id="XP_031441138.1">
    <property type="nucleotide sequence ID" value="XM_031585278.1"/>
</dbReference>
<evidence type="ECO:0000313" key="2">
    <source>
        <dbReference type="RefSeq" id="XP_031441138.1"/>
    </source>
</evidence>
<gene>
    <name evidence="2 3" type="primary">sb:cb1081</name>
</gene>
<keyword evidence="1" id="KW-1185">Reference proteome</keyword>
<dbReference type="OrthoDB" id="2337140at2759"/>
<accession>A0A6P8GQZ0</accession>
<dbReference type="AlphaFoldDB" id="A0A6P8GQZ0"/>
<dbReference type="GeneID" id="116224694"/>
<evidence type="ECO:0000313" key="3">
    <source>
        <dbReference type="RefSeq" id="XP_031441140.1"/>
    </source>
</evidence>
<reference evidence="2 3" key="1">
    <citation type="submission" date="2025-04" db="UniProtKB">
        <authorList>
            <consortium name="RefSeq"/>
        </authorList>
    </citation>
    <scope>IDENTIFICATION</scope>
</reference>
<dbReference type="PANTHER" id="PTHR16155:SF18">
    <property type="entry name" value="STERILE ALPHA MOTIF DOMAIN-CONTAINING PROTEIN 9-LIKE"/>
    <property type="match status" value="1"/>
</dbReference>
<evidence type="ECO:0000313" key="1">
    <source>
        <dbReference type="Proteomes" id="UP000515152"/>
    </source>
</evidence>
<proteinExistence type="predicted"/>
<sequence length="437" mass="51358">MFHGFNMIHGDFCSEYTADVCNVIVPPRTETRDQLFAILALVNTYAPGSDFLLNQCEKFLQNRKHSTHGPPMFEDQMGRFSDLLVTYTNFENTTDYVRIAHPMIATKCVQLFRDHGLSMGEVTFLFLQNFCANTESPRLMQTTKSMLTLREMQGKNEGKERFSKLIRHVYEKEGKNKCRRLLMEASKIFQERTGFPQALARCYYLMVDKRWPIYEKDYINAEKWAKETIKRHPNNSFIIDTLGQVHKHHLFHYVGNGEKKCQSEVLRLGLLAINAFQEEEMAAEKEEAEESDNEATVNFSSIFNTRGKLGYLQVAEKLFESLQKINRDWRDVLTCSKRIQESLAVQFTRKSRNLTINLRAEVKKRFGFFEKYLTYSKPDSMKDDPIYIRKRANDCYAKYVEKPPRVLKMMHEDEDEMEEDVIVTMTDLQEFLRREDT</sequence>